<dbReference type="SUPFAM" id="SSF53335">
    <property type="entry name" value="S-adenosyl-L-methionine-dependent methyltransferases"/>
    <property type="match status" value="1"/>
</dbReference>
<dbReference type="InterPro" id="IPR029063">
    <property type="entry name" value="SAM-dependent_MTases_sf"/>
</dbReference>
<dbReference type="EMBL" id="JACHIO010000026">
    <property type="protein sequence ID" value="MBB5066300.1"/>
    <property type="molecule type" value="Genomic_DNA"/>
</dbReference>
<dbReference type="NCBIfam" id="TIGR04371">
    <property type="entry name" value="methyltran_NanM"/>
    <property type="match status" value="1"/>
</dbReference>
<proteinExistence type="predicted"/>
<comment type="caution">
    <text evidence="1">The sequence shown here is derived from an EMBL/GenBank/DDBJ whole genome shotgun (WGS) entry which is preliminary data.</text>
</comment>
<protein>
    <recommendedName>
        <fullName evidence="3">Sugar O-methyltransferase</fullName>
    </recommendedName>
</protein>
<evidence type="ECO:0000313" key="1">
    <source>
        <dbReference type="EMBL" id="MBB5066300.1"/>
    </source>
</evidence>
<dbReference type="InterPro" id="IPR030807">
    <property type="entry name" value="Methyltran_NanM"/>
</dbReference>
<evidence type="ECO:0000313" key="2">
    <source>
        <dbReference type="Proteomes" id="UP000584867"/>
    </source>
</evidence>
<sequence>MAEFKSLYSPLRLAKAAKASVSTHWKIWEFGRYGEHRFKGDARFDLQNVTEGFRSRLDTSPDDTELLQRICAAYNRAVQQESLAAKAYTAPEQRQKLRQSSLGPVIRALRASDTKTLQRMYRNFYRDACSSGLLGAPYGMSKEFFGGSIRDLYRRFYLSHVLCRFDYWQEMTDHRFTLRELAGPGVGNPFGVVIDGTHIGVGSEYAHYCAQRIIGLRPMEGNKIAEIGTGFGGMAYYLLRDLPKASYIGFDLPENIALTTYYLMKAFPQLNFALYGEQEITGALARANVVLLPVFELANMPAESVNVTFSCRPLSDGSPSGVGEYLMRTARVTKDHFLYIDKQRNADLVAETLDRNHPSLKLVETRNSGWLSHKVSGAGVGGAAGLADSIVLERWYTQSSKQ</sequence>
<dbReference type="Proteomes" id="UP000584867">
    <property type="component" value="Unassembled WGS sequence"/>
</dbReference>
<evidence type="ECO:0008006" key="3">
    <source>
        <dbReference type="Google" id="ProtNLM"/>
    </source>
</evidence>
<dbReference type="AlphaFoldDB" id="A0A7W7ZUB4"/>
<gene>
    <name evidence="1" type="ORF">HDF15_004677</name>
</gene>
<reference evidence="1 2" key="1">
    <citation type="submission" date="2020-08" db="EMBL/GenBank/DDBJ databases">
        <title>Genomic Encyclopedia of Type Strains, Phase IV (KMG-V): Genome sequencing to study the core and pangenomes of soil and plant-associated prokaryotes.</title>
        <authorList>
            <person name="Whitman W."/>
        </authorList>
    </citation>
    <scope>NUCLEOTIDE SEQUENCE [LARGE SCALE GENOMIC DNA]</scope>
    <source>
        <strain evidence="1 2">X5P3</strain>
    </source>
</reference>
<accession>A0A7W7ZUB4</accession>
<organism evidence="1 2">
    <name type="scientific">Granulicella mallensis</name>
    <dbReference type="NCBI Taxonomy" id="940614"/>
    <lineage>
        <taxon>Bacteria</taxon>
        <taxon>Pseudomonadati</taxon>
        <taxon>Acidobacteriota</taxon>
        <taxon>Terriglobia</taxon>
        <taxon>Terriglobales</taxon>
        <taxon>Acidobacteriaceae</taxon>
        <taxon>Granulicella</taxon>
    </lineage>
</organism>
<dbReference type="Gene3D" id="3.40.50.150">
    <property type="entry name" value="Vaccinia Virus protein VP39"/>
    <property type="match status" value="1"/>
</dbReference>
<name>A0A7W7ZUB4_9BACT</name>
<dbReference type="RefSeq" id="WP_184259684.1">
    <property type="nucleotide sequence ID" value="NZ_JACHIO010000026.1"/>
</dbReference>